<dbReference type="Pfam" id="PF04586">
    <property type="entry name" value="Peptidase_S78"/>
    <property type="match status" value="1"/>
</dbReference>
<dbReference type="NCBIfam" id="TIGR01543">
    <property type="entry name" value="proheadase_HK97"/>
    <property type="match status" value="1"/>
</dbReference>
<dbReference type="AlphaFoldDB" id="A0A1Y5PVA6"/>
<sequence>MRAVGAAAHPPTPSRLREGEIRFAGYASVFGRVDRGGDVVRAGAFAASLREGRAVPLLWQHRPGAVIGAIETLAEDARGLRVVARVTHPTAAALVARGALTGLSFGYRVRGARGENPRELTSLDLAEVSLVAAPMQPAARVIAVENLAVAPAKAGAA</sequence>
<dbReference type="GO" id="GO:0006508">
    <property type="term" value="P:proteolysis"/>
    <property type="evidence" value="ECO:0007669"/>
    <property type="project" value="UniProtKB-KW"/>
</dbReference>
<evidence type="ECO:0000256" key="2">
    <source>
        <dbReference type="ARBA" id="ARBA00022670"/>
    </source>
</evidence>
<dbReference type="InterPro" id="IPR006433">
    <property type="entry name" value="Prohead_protease"/>
</dbReference>
<evidence type="ECO:0000259" key="4">
    <source>
        <dbReference type="Pfam" id="PF04586"/>
    </source>
</evidence>
<reference evidence="5" key="1">
    <citation type="submission" date="2016-03" db="EMBL/GenBank/DDBJ databases">
        <authorList>
            <person name="Ploux O."/>
        </authorList>
    </citation>
    <scope>NUCLEOTIDE SEQUENCE</scope>
    <source>
        <strain evidence="5">UC10</strain>
    </source>
</reference>
<evidence type="ECO:0000256" key="1">
    <source>
        <dbReference type="ARBA" id="ARBA00022612"/>
    </source>
</evidence>
<protein>
    <recommendedName>
        <fullName evidence="4">Prohead serine protease domain-containing protein</fullName>
    </recommendedName>
</protein>
<dbReference type="InterPro" id="IPR054613">
    <property type="entry name" value="Peptidase_S78_dom"/>
</dbReference>
<keyword evidence="3" id="KW-0378">Hydrolase</keyword>
<gene>
    <name evidence="5" type="ORF">SPPYR_2832</name>
</gene>
<evidence type="ECO:0000313" key="5">
    <source>
        <dbReference type="EMBL" id="SBV33952.1"/>
    </source>
</evidence>
<name>A0A1Y5PVA6_9SPHN</name>
<dbReference type="KEGG" id="sphu:SPPYR_2832"/>
<dbReference type="SUPFAM" id="SSF50789">
    <property type="entry name" value="Herpes virus serine proteinase, assemblin"/>
    <property type="match status" value="1"/>
</dbReference>
<proteinExistence type="predicted"/>
<dbReference type="GO" id="GO:0008233">
    <property type="term" value="F:peptidase activity"/>
    <property type="evidence" value="ECO:0007669"/>
    <property type="project" value="UniProtKB-KW"/>
</dbReference>
<keyword evidence="1" id="KW-1188">Viral release from host cell</keyword>
<dbReference type="Gene3D" id="3.20.16.10">
    <property type="entry name" value="Herpesvirus/Caudovirus protease domain"/>
    <property type="match status" value="1"/>
</dbReference>
<dbReference type="InterPro" id="IPR035443">
    <property type="entry name" value="Herpes_virus_sf"/>
</dbReference>
<evidence type="ECO:0000256" key="3">
    <source>
        <dbReference type="ARBA" id="ARBA00022801"/>
    </source>
</evidence>
<organism evidence="5">
    <name type="scientific">uncultured Sphingopyxis sp</name>
    <dbReference type="NCBI Taxonomy" id="310581"/>
    <lineage>
        <taxon>Bacteria</taxon>
        <taxon>Pseudomonadati</taxon>
        <taxon>Pseudomonadota</taxon>
        <taxon>Alphaproteobacteria</taxon>
        <taxon>Sphingomonadales</taxon>
        <taxon>Sphingomonadaceae</taxon>
        <taxon>Sphingopyxis</taxon>
        <taxon>environmental samples</taxon>
    </lineage>
</organism>
<accession>A0A1Y5PVA6</accession>
<feature type="domain" description="Prohead serine protease" evidence="4">
    <location>
        <begin position="18"/>
        <end position="145"/>
    </location>
</feature>
<keyword evidence="2" id="KW-0645">Protease</keyword>
<dbReference type="EMBL" id="LT598653">
    <property type="protein sequence ID" value="SBV33952.1"/>
    <property type="molecule type" value="Genomic_DNA"/>
</dbReference>